<feature type="transmembrane region" description="Helical" evidence="1">
    <location>
        <begin position="97"/>
        <end position="123"/>
    </location>
</feature>
<evidence type="ECO:0000313" key="3">
    <source>
        <dbReference type="Proteomes" id="UP000286045"/>
    </source>
</evidence>
<feature type="transmembrane region" description="Helical" evidence="1">
    <location>
        <begin position="129"/>
        <end position="147"/>
    </location>
</feature>
<protein>
    <submittedName>
        <fullName evidence="2">Uncharacterized protein</fullName>
    </submittedName>
</protein>
<evidence type="ECO:0000256" key="1">
    <source>
        <dbReference type="SAM" id="Phobius"/>
    </source>
</evidence>
<organism evidence="2 3">
    <name type="scientific">Xylaria grammica</name>
    <dbReference type="NCBI Taxonomy" id="363999"/>
    <lineage>
        <taxon>Eukaryota</taxon>
        <taxon>Fungi</taxon>
        <taxon>Dikarya</taxon>
        <taxon>Ascomycota</taxon>
        <taxon>Pezizomycotina</taxon>
        <taxon>Sordariomycetes</taxon>
        <taxon>Xylariomycetidae</taxon>
        <taxon>Xylariales</taxon>
        <taxon>Xylariaceae</taxon>
        <taxon>Xylaria</taxon>
    </lineage>
</organism>
<dbReference type="EMBL" id="RYZI01000388">
    <property type="protein sequence ID" value="RWA05891.1"/>
    <property type="molecule type" value="Genomic_DNA"/>
</dbReference>
<evidence type="ECO:0000313" key="2">
    <source>
        <dbReference type="EMBL" id="RWA05891.1"/>
    </source>
</evidence>
<reference evidence="2 3" key="1">
    <citation type="submission" date="2018-12" db="EMBL/GenBank/DDBJ databases">
        <title>Draft genome sequence of Xylaria grammica IHI A82.</title>
        <authorList>
            <person name="Buettner E."/>
            <person name="Kellner H."/>
        </authorList>
    </citation>
    <scope>NUCLEOTIDE SEQUENCE [LARGE SCALE GENOMIC DNA]</scope>
    <source>
        <strain evidence="2 3">IHI A82</strain>
    </source>
</reference>
<dbReference type="AlphaFoldDB" id="A0A439CUY7"/>
<accession>A0A439CUY7</accession>
<keyword evidence="1" id="KW-1133">Transmembrane helix</keyword>
<keyword evidence="3" id="KW-1185">Reference proteome</keyword>
<gene>
    <name evidence="2" type="ORF">EKO27_g9216</name>
</gene>
<name>A0A439CUY7_9PEZI</name>
<comment type="caution">
    <text evidence="2">The sequence shown here is derived from an EMBL/GenBank/DDBJ whole genome shotgun (WGS) entry which is preliminary data.</text>
</comment>
<feature type="transmembrane region" description="Helical" evidence="1">
    <location>
        <begin position="61"/>
        <end position="85"/>
    </location>
</feature>
<dbReference type="Proteomes" id="UP000286045">
    <property type="component" value="Unassembled WGS sequence"/>
</dbReference>
<keyword evidence="1" id="KW-0472">Membrane</keyword>
<sequence length="164" mass="19161">MPHPTFQTITTSAEEKQLAEKRRHVYLRPFFLFWLNCFIFEATMLAVSIFFFAGFRDLFPRFMWTIFFCPLGMGGAMGGLVNHFVVDKHYGSKAAHFLGILSVLVLGACNILCYNLDLVFGWFGAANHYWWWHWRYIMMYGMGWVNGKLMFTDEGQERLAAWGI</sequence>
<proteinExistence type="predicted"/>
<keyword evidence="1" id="KW-0812">Transmembrane</keyword>
<feature type="transmembrane region" description="Helical" evidence="1">
    <location>
        <begin position="31"/>
        <end position="55"/>
    </location>
</feature>